<evidence type="ECO:0000256" key="5">
    <source>
        <dbReference type="ARBA" id="ARBA00010185"/>
    </source>
</evidence>
<evidence type="ECO:0000256" key="4">
    <source>
        <dbReference type="ARBA" id="ARBA00005189"/>
    </source>
</evidence>
<comment type="catalytic activity">
    <reaction evidence="1 18">
        <text>a 1,2-diacyl-sn-glycero-3-phosphate + CTP + H(+) = a CDP-1,2-diacyl-sn-glycerol + diphosphate</text>
        <dbReference type="Rhea" id="RHEA:16229"/>
        <dbReference type="ChEBI" id="CHEBI:15378"/>
        <dbReference type="ChEBI" id="CHEBI:33019"/>
        <dbReference type="ChEBI" id="CHEBI:37563"/>
        <dbReference type="ChEBI" id="CHEBI:58332"/>
        <dbReference type="ChEBI" id="CHEBI:58608"/>
        <dbReference type="EC" id="2.7.7.41"/>
    </reaction>
</comment>
<feature type="transmembrane region" description="Helical" evidence="19">
    <location>
        <begin position="216"/>
        <end position="235"/>
    </location>
</feature>
<evidence type="ECO:0000256" key="2">
    <source>
        <dbReference type="ARBA" id="ARBA00004651"/>
    </source>
</evidence>
<evidence type="ECO:0000256" key="19">
    <source>
        <dbReference type="SAM" id="Phobius"/>
    </source>
</evidence>
<feature type="transmembrane region" description="Helical" evidence="19">
    <location>
        <begin position="167"/>
        <end position="187"/>
    </location>
</feature>
<evidence type="ECO:0000256" key="12">
    <source>
        <dbReference type="ARBA" id="ARBA00022695"/>
    </source>
</evidence>
<comment type="caution">
    <text evidence="20">The sequence shown here is derived from an EMBL/GenBank/DDBJ whole genome shotgun (WGS) entry which is preliminary data.</text>
</comment>
<keyword evidence="13 19" id="KW-1133">Transmembrane helix</keyword>
<dbReference type="OrthoDB" id="9799199at2"/>
<evidence type="ECO:0000256" key="11">
    <source>
        <dbReference type="ARBA" id="ARBA00022692"/>
    </source>
</evidence>
<dbReference type="PANTHER" id="PTHR46382:SF1">
    <property type="entry name" value="PHOSPHATIDATE CYTIDYLYLTRANSFERASE"/>
    <property type="match status" value="1"/>
</dbReference>
<keyword evidence="12 18" id="KW-0548">Nucleotidyltransferase</keyword>
<dbReference type="RefSeq" id="WP_161390302.1">
    <property type="nucleotide sequence ID" value="NZ_JBHSCP010000001.1"/>
</dbReference>
<keyword evidence="11 18" id="KW-0812">Transmembrane</keyword>
<comment type="pathway">
    <text evidence="3 18">Phospholipid metabolism; CDP-diacylglycerol biosynthesis; CDP-diacylglycerol from sn-glycerol 3-phosphate: step 3/3.</text>
</comment>
<evidence type="ECO:0000313" key="21">
    <source>
        <dbReference type="Proteomes" id="UP000469430"/>
    </source>
</evidence>
<comment type="subcellular location">
    <subcellularLocation>
        <location evidence="2">Cell membrane</location>
        <topology evidence="2">Multi-pass membrane protein</topology>
    </subcellularLocation>
</comment>
<keyword evidence="9" id="KW-0444">Lipid biosynthesis</keyword>
<sequence>MADGNILAGGRSVDLVKRTVTAAIMLAVAGSAYWIGRPWWAAFVLVLSLGVLWEWAQLVFAFARGPLSRGGWLVIGFAYIAIAGQTLAMGGHDGVASTQVLLMILGVVATDVGAYFAGRSIGGPKIAPSISPSKTWAGLAGGMCASAAVFGGYAASAMVGGIDGLILARWLAFGAVLAVVAQAGDFFESWMKRRAGVKDSGRLLPGHGGLYDRLDGLMAVAFVAMVVTWATGGYGL</sequence>
<evidence type="ECO:0000256" key="15">
    <source>
        <dbReference type="ARBA" id="ARBA00023136"/>
    </source>
</evidence>
<evidence type="ECO:0000256" key="9">
    <source>
        <dbReference type="ARBA" id="ARBA00022516"/>
    </source>
</evidence>
<evidence type="ECO:0000256" key="16">
    <source>
        <dbReference type="ARBA" id="ARBA00023209"/>
    </source>
</evidence>
<evidence type="ECO:0000256" key="1">
    <source>
        <dbReference type="ARBA" id="ARBA00001698"/>
    </source>
</evidence>
<proteinExistence type="inferred from homology"/>
<dbReference type="Pfam" id="PF01148">
    <property type="entry name" value="CTP_transf_1"/>
    <property type="match status" value="1"/>
</dbReference>
<evidence type="ECO:0000256" key="7">
    <source>
        <dbReference type="ARBA" id="ARBA00019373"/>
    </source>
</evidence>
<keyword evidence="21" id="KW-1185">Reference proteome</keyword>
<keyword evidence="17" id="KW-1208">Phospholipid metabolism</keyword>
<dbReference type="GO" id="GO:0004605">
    <property type="term" value="F:phosphatidate cytidylyltransferase activity"/>
    <property type="evidence" value="ECO:0007669"/>
    <property type="project" value="UniProtKB-EC"/>
</dbReference>
<comment type="pathway">
    <text evidence="4">Lipid metabolism.</text>
</comment>
<evidence type="ECO:0000256" key="6">
    <source>
        <dbReference type="ARBA" id="ARBA00012487"/>
    </source>
</evidence>
<organism evidence="20 21">
    <name type="scientific">Croceibacterium xixiisoli</name>
    <dbReference type="NCBI Taxonomy" id="1476466"/>
    <lineage>
        <taxon>Bacteria</taxon>
        <taxon>Pseudomonadati</taxon>
        <taxon>Pseudomonadota</taxon>
        <taxon>Alphaproteobacteria</taxon>
        <taxon>Sphingomonadales</taxon>
        <taxon>Erythrobacteraceae</taxon>
        <taxon>Croceibacterium</taxon>
    </lineage>
</organism>
<dbReference type="InterPro" id="IPR000374">
    <property type="entry name" value="PC_trans"/>
</dbReference>
<keyword evidence="14" id="KW-0443">Lipid metabolism</keyword>
<dbReference type="PROSITE" id="PS01315">
    <property type="entry name" value="CDS"/>
    <property type="match status" value="1"/>
</dbReference>
<feature type="transmembrane region" description="Helical" evidence="19">
    <location>
        <begin position="15"/>
        <end position="35"/>
    </location>
</feature>
<keyword evidence="10 18" id="KW-0808">Transferase</keyword>
<accession>A0A6I4TTQ0</accession>
<feature type="transmembrane region" description="Helical" evidence="19">
    <location>
        <begin position="96"/>
        <end position="116"/>
    </location>
</feature>
<evidence type="ECO:0000256" key="10">
    <source>
        <dbReference type="ARBA" id="ARBA00022679"/>
    </source>
</evidence>
<keyword evidence="15 19" id="KW-0472">Membrane</keyword>
<dbReference type="Proteomes" id="UP000469430">
    <property type="component" value="Unassembled WGS sequence"/>
</dbReference>
<evidence type="ECO:0000256" key="17">
    <source>
        <dbReference type="ARBA" id="ARBA00023264"/>
    </source>
</evidence>
<dbReference type="AlphaFoldDB" id="A0A6I4TTQ0"/>
<evidence type="ECO:0000256" key="18">
    <source>
        <dbReference type="RuleBase" id="RU003938"/>
    </source>
</evidence>
<feature type="transmembrane region" description="Helical" evidence="19">
    <location>
        <begin position="136"/>
        <end position="155"/>
    </location>
</feature>
<evidence type="ECO:0000256" key="13">
    <source>
        <dbReference type="ARBA" id="ARBA00022989"/>
    </source>
</evidence>
<dbReference type="GO" id="GO:0016024">
    <property type="term" value="P:CDP-diacylglycerol biosynthetic process"/>
    <property type="evidence" value="ECO:0007669"/>
    <property type="project" value="UniProtKB-UniPathway"/>
</dbReference>
<keyword evidence="8" id="KW-1003">Cell membrane</keyword>
<dbReference type="EMBL" id="WTYJ01000001">
    <property type="protein sequence ID" value="MXO98689.1"/>
    <property type="molecule type" value="Genomic_DNA"/>
</dbReference>
<evidence type="ECO:0000256" key="8">
    <source>
        <dbReference type="ARBA" id="ARBA00022475"/>
    </source>
</evidence>
<comment type="similarity">
    <text evidence="5 18">Belongs to the CDS family.</text>
</comment>
<dbReference type="GO" id="GO:0005886">
    <property type="term" value="C:plasma membrane"/>
    <property type="evidence" value="ECO:0007669"/>
    <property type="project" value="UniProtKB-SubCell"/>
</dbReference>
<gene>
    <name evidence="20" type="ORF">GRI97_06790</name>
</gene>
<evidence type="ECO:0000313" key="20">
    <source>
        <dbReference type="EMBL" id="MXO98689.1"/>
    </source>
</evidence>
<evidence type="ECO:0000256" key="14">
    <source>
        <dbReference type="ARBA" id="ARBA00023098"/>
    </source>
</evidence>
<name>A0A6I4TTQ0_9SPHN</name>
<evidence type="ECO:0000256" key="3">
    <source>
        <dbReference type="ARBA" id="ARBA00005119"/>
    </source>
</evidence>
<keyword evidence="16" id="KW-0594">Phospholipid biosynthesis</keyword>
<feature type="transmembrane region" description="Helical" evidence="19">
    <location>
        <begin position="41"/>
        <end position="63"/>
    </location>
</feature>
<feature type="transmembrane region" description="Helical" evidence="19">
    <location>
        <begin position="70"/>
        <end position="90"/>
    </location>
</feature>
<dbReference type="PANTHER" id="PTHR46382">
    <property type="entry name" value="PHOSPHATIDATE CYTIDYLYLTRANSFERASE"/>
    <property type="match status" value="1"/>
</dbReference>
<protein>
    <recommendedName>
        <fullName evidence="7 18">Phosphatidate cytidylyltransferase</fullName>
        <ecNumber evidence="6 18">2.7.7.41</ecNumber>
    </recommendedName>
</protein>
<reference evidence="20 21" key="1">
    <citation type="submission" date="2019-12" db="EMBL/GenBank/DDBJ databases">
        <title>Genomic-based taxomic classification of the family Erythrobacteraceae.</title>
        <authorList>
            <person name="Xu L."/>
        </authorList>
    </citation>
    <scope>NUCLEOTIDE SEQUENCE [LARGE SCALE GENOMIC DNA]</scope>
    <source>
        <strain evidence="20 21">S36</strain>
    </source>
</reference>
<dbReference type="UniPathway" id="UPA00557">
    <property type="reaction ID" value="UER00614"/>
</dbReference>
<dbReference type="EC" id="2.7.7.41" evidence="6 18"/>